<evidence type="ECO:0000256" key="4">
    <source>
        <dbReference type="ARBA" id="ARBA00022840"/>
    </source>
</evidence>
<evidence type="ECO:0000259" key="10">
    <source>
        <dbReference type="PROSITE" id="PS51198"/>
    </source>
</evidence>
<keyword evidence="4 9" id="KW-0067">ATP-binding</keyword>
<dbReference type="EC" id="5.6.2.4" evidence="7"/>
<keyword evidence="3 9" id="KW-0347">Helicase</keyword>
<comment type="catalytic activity">
    <reaction evidence="6">
        <text>Couples ATP hydrolysis with the unwinding of duplex DNA by translocating in the 3'-5' direction.</text>
        <dbReference type="EC" id="5.6.2.4"/>
    </reaction>
</comment>
<dbReference type="Gene3D" id="3.40.50.300">
    <property type="entry name" value="P-loop containing nucleotide triphosphate hydrolases"/>
    <property type="match status" value="2"/>
</dbReference>
<dbReference type="GO" id="GO:0005524">
    <property type="term" value="F:ATP binding"/>
    <property type="evidence" value="ECO:0007669"/>
    <property type="project" value="UniProtKB-UniRule"/>
</dbReference>
<evidence type="ECO:0000256" key="6">
    <source>
        <dbReference type="ARBA" id="ARBA00034617"/>
    </source>
</evidence>
<organism evidence="11 12">
    <name type="scientific">Candidatus Fimimorpha faecalis</name>
    <dbReference type="NCBI Taxonomy" id="2840824"/>
    <lineage>
        <taxon>Bacteria</taxon>
        <taxon>Bacillati</taxon>
        <taxon>Bacillota</taxon>
        <taxon>Clostridia</taxon>
        <taxon>Eubacteriales</taxon>
        <taxon>Candidatus Fimimorpha</taxon>
    </lineage>
</organism>
<dbReference type="PROSITE" id="PS51198">
    <property type="entry name" value="UVRD_HELICASE_ATP_BIND"/>
    <property type="match status" value="1"/>
</dbReference>
<protein>
    <recommendedName>
        <fullName evidence="7">DNA 3'-5' helicase</fullName>
        <ecNumber evidence="7">5.6.2.4</ecNumber>
    </recommendedName>
</protein>
<dbReference type="GO" id="GO:0043138">
    <property type="term" value="F:3'-5' DNA helicase activity"/>
    <property type="evidence" value="ECO:0007669"/>
    <property type="project" value="UniProtKB-EC"/>
</dbReference>
<evidence type="ECO:0000256" key="8">
    <source>
        <dbReference type="ARBA" id="ARBA00048988"/>
    </source>
</evidence>
<dbReference type="Pfam" id="PF13361">
    <property type="entry name" value="UvrD_C"/>
    <property type="match status" value="1"/>
</dbReference>
<evidence type="ECO:0000256" key="3">
    <source>
        <dbReference type="ARBA" id="ARBA00022806"/>
    </source>
</evidence>
<accession>A0A9D1EH78</accession>
<gene>
    <name evidence="11" type="ORF">IAC96_14315</name>
</gene>
<dbReference type="Proteomes" id="UP000824201">
    <property type="component" value="Unassembled WGS sequence"/>
</dbReference>
<dbReference type="GO" id="GO:0016787">
    <property type="term" value="F:hydrolase activity"/>
    <property type="evidence" value="ECO:0007669"/>
    <property type="project" value="UniProtKB-UniRule"/>
</dbReference>
<dbReference type="PANTHER" id="PTHR11070">
    <property type="entry name" value="UVRD / RECB / PCRA DNA HELICASE FAMILY MEMBER"/>
    <property type="match status" value="1"/>
</dbReference>
<dbReference type="InterPro" id="IPR014017">
    <property type="entry name" value="DNA_helicase_UvrD-like_C"/>
</dbReference>
<reference evidence="11" key="1">
    <citation type="submission" date="2020-10" db="EMBL/GenBank/DDBJ databases">
        <authorList>
            <person name="Gilroy R."/>
        </authorList>
    </citation>
    <scope>NUCLEOTIDE SEQUENCE</scope>
    <source>
        <strain evidence="11">ChiW13-3771</strain>
    </source>
</reference>
<feature type="binding site" evidence="9">
    <location>
        <begin position="64"/>
        <end position="71"/>
    </location>
    <ligand>
        <name>ATP</name>
        <dbReference type="ChEBI" id="CHEBI:30616"/>
    </ligand>
</feature>
<proteinExistence type="predicted"/>
<keyword evidence="5" id="KW-0413">Isomerase</keyword>
<evidence type="ECO:0000256" key="9">
    <source>
        <dbReference type="PROSITE-ProRule" id="PRU00560"/>
    </source>
</evidence>
<keyword evidence="1 9" id="KW-0547">Nucleotide-binding</keyword>
<evidence type="ECO:0000313" key="11">
    <source>
        <dbReference type="EMBL" id="HIR90115.1"/>
    </source>
</evidence>
<dbReference type="Pfam" id="PF00580">
    <property type="entry name" value="UvrD-helicase"/>
    <property type="match status" value="1"/>
</dbReference>
<dbReference type="GO" id="GO:0003677">
    <property type="term" value="F:DNA binding"/>
    <property type="evidence" value="ECO:0007669"/>
    <property type="project" value="InterPro"/>
</dbReference>
<dbReference type="PANTHER" id="PTHR11070:SF2">
    <property type="entry name" value="ATP-DEPENDENT DNA HELICASE SRS2"/>
    <property type="match status" value="1"/>
</dbReference>
<comment type="catalytic activity">
    <reaction evidence="8">
        <text>ATP + H2O = ADP + phosphate + H(+)</text>
        <dbReference type="Rhea" id="RHEA:13065"/>
        <dbReference type="ChEBI" id="CHEBI:15377"/>
        <dbReference type="ChEBI" id="CHEBI:15378"/>
        <dbReference type="ChEBI" id="CHEBI:30616"/>
        <dbReference type="ChEBI" id="CHEBI:43474"/>
        <dbReference type="ChEBI" id="CHEBI:456216"/>
        <dbReference type="EC" id="5.6.2.4"/>
    </reaction>
</comment>
<dbReference type="InterPro" id="IPR027417">
    <property type="entry name" value="P-loop_NTPase"/>
</dbReference>
<evidence type="ECO:0000256" key="1">
    <source>
        <dbReference type="ARBA" id="ARBA00022741"/>
    </source>
</evidence>
<dbReference type="InterPro" id="IPR014016">
    <property type="entry name" value="UvrD-like_ATP-bd"/>
</dbReference>
<evidence type="ECO:0000256" key="2">
    <source>
        <dbReference type="ARBA" id="ARBA00022801"/>
    </source>
</evidence>
<evidence type="ECO:0000256" key="5">
    <source>
        <dbReference type="ARBA" id="ARBA00023235"/>
    </source>
</evidence>
<reference evidence="11" key="2">
    <citation type="journal article" date="2021" name="PeerJ">
        <title>Extensive microbial diversity within the chicken gut microbiome revealed by metagenomics and culture.</title>
        <authorList>
            <person name="Gilroy R."/>
            <person name="Ravi A."/>
            <person name="Getino M."/>
            <person name="Pursley I."/>
            <person name="Horton D.L."/>
            <person name="Alikhan N.F."/>
            <person name="Baker D."/>
            <person name="Gharbi K."/>
            <person name="Hall N."/>
            <person name="Watson M."/>
            <person name="Adriaenssens E.M."/>
            <person name="Foster-Nyarko E."/>
            <person name="Jarju S."/>
            <person name="Secka A."/>
            <person name="Antonio M."/>
            <person name="Oren A."/>
            <person name="Chaudhuri R.R."/>
            <person name="La Ragione R."/>
            <person name="Hildebrand F."/>
            <person name="Pallen M.J."/>
        </authorList>
    </citation>
    <scope>NUCLEOTIDE SEQUENCE</scope>
    <source>
        <strain evidence="11">ChiW13-3771</strain>
    </source>
</reference>
<comment type="caution">
    <text evidence="11">The sequence shown here is derived from an EMBL/GenBank/DDBJ whole genome shotgun (WGS) entry which is preliminary data.</text>
</comment>
<dbReference type="InterPro" id="IPR000212">
    <property type="entry name" value="DNA_helicase_UvrD/REP"/>
</dbReference>
<evidence type="ECO:0000313" key="12">
    <source>
        <dbReference type="Proteomes" id="UP000824201"/>
    </source>
</evidence>
<name>A0A9D1EH78_9FIRM</name>
<keyword evidence="2 9" id="KW-0378">Hydrolase</keyword>
<evidence type="ECO:0000256" key="7">
    <source>
        <dbReference type="ARBA" id="ARBA00034808"/>
    </source>
</evidence>
<dbReference type="EMBL" id="DVHN01000199">
    <property type="protein sequence ID" value="HIR90115.1"/>
    <property type="molecule type" value="Genomic_DNA"/>
</dbReference>
<dbReference type="SUPFAM" id="SSF52540">
    <property type="entry name" value="P-loop containing nucleoside triphosphate hydrolases"/>
    <property type="match status" value="1"/>
</dbReference>
<dbReference type="GO" id="GO:0000725">
    <property type="term" value="P:recombinational repair"/>
    <property type="evidence" value="ECO:0007669"/>
    <property type="project" value="TreeGrafter"/>
</dbReference>
<sequence length="665" mass="76521">MSNHSEQIAKILCNKPDNITCEECFDKFRSQICEGNNNCRISEKNPEQLKYVTSMLTENTYLKACAGSGKTEVVGLKAAYEIKQWNQEGGIAVLSFTNDATDVIKDRVKRFLGDSSTSPHYIGTLGSFIHSYIVQPFAYKIVGYSGENNDYSLSLIDEKISINNNHWLNNFKCSIPYIDAQNRHLNIYANQIGFDIGEKDFYFYIGDTRVWLKQYYNLERTQKYILETRKRFPDYWKESYVRKRVRECKEEFWKKGFVNFDDLNILAVRILKNDIGSLIAKRFPVIIIDECQDLSANELEVLRTLSDKGCYIHCIGDLNQSIYDFKNVKPEFISDYLKEFTTFSLTLNYRSCKEIVGFSNKLIHSKESKSMLADSILGINSLIYIEYSTPQDAIGKYADILKYLKWESHENRILVKQNSLKKSLENSTQGEYDEKEPLLVAVQLWKNKTPNCMFTALELAGKQVSKWFGGGKTSKNYYCPPDITSVFAWKVYLMNFLETISSIPKLNDFSLTYGKWHEVGRQELNTILEQNYSVISIYDNLNNRDFTNLVTGNNFAVSKGNKNKKIVPITSDVHTEIPIMTIHASKGCTFDTTLVISSQTEKSNGGHWKRHWLMGSGEEKRIGYVASTRAKHLLIWAVPALTEEDRELIESYGFVSSDTFMQDKL</sequence>
<dbReference type="AlphaFoldDB" id="A0A9D1EH78"/>
<feature type="domain" description="UvrD-like helicase ATP-binding" evidence="10">
    <location>
        <begin position="43"/>
        <end position="352"/>
    </location>
</feature>